<dbReference type="AlphaFoldDB" id="X1GSL9"/>
<sequence length="337" mass="39442">MREDLITLSKREIERLRIIHRVMGKQMTQVKASELLGITDRQVRNIIGKTRNNGDGAIAHGNRGRVAANKMPAELEVRIGGIVKRRYPDFGPKFASEKLEEREGIKVSKEKLRQIMIAKGLWRVRRRRKEVHQWRERKAYYGEMVQMDGSHHDWLEGRGPELVFMGYIDDATNRVFGLFYDYEGVFPAMDSLERYISLYGLPRSLYLDKDSTYKTTRQPDTDELLRGKMAETQFERACGELEIEVIHANSPQAKGRIERTFGTLQDRLIKEMRLAGVRTKEEANLFLEWYLPIYNERFSRVAREEGDLHRPLVKHINLREIFCIKGKRTINNGYIVK</sequence>
<dbReference type="PANTHER" id="PTHR35004">
    <property type="entry name" value="TRANSPOSASE RV3428C-RELATED"/>
    <property type="match status" value="1"/>
</dbReference>
<reference evidence="2" key="1">
    <citation type="journal article" date="2014" name="Front. Microbiol.">
        <title>High frequency of phylogenetically diverse reductive dehalogenase-homologous genes in deep subseafloor sedimentary metagenomes.</title>
        <authorList>
            <person name="Kawai M."/>
            <person name="Futagami T."/>
            <person name="Toyoda A."/>
            <person name="Takaki Y."/>
            <person name="Nishi S."/>
            <person name="Hori S."/>
            <person name="Arai W."/>
            <person name="Tsubouchi T."/>
            <person name="Morono Y."/>
            <person name="Uchiyama I."/>
            <person name="Ito T."/>
            <person name="Fujiyama A."/>
            <person name="Inagaki F."/>
            <person name="Takami H."/>
        </authorList>
    </citation>
    <scope>NUCLEOTIDE SEQUENCE</scope>
    <source>
        <strain evidence="2">Expedition CK06-06</strain>
    </source>
</reference>
<dbReference type="NCBIfam" id="NF033594">
    <property type="entry name" value="transpos_ISNCY_2"/>
    <property type="match status" value="1"/>
</dbReference>
<dbReference type="GO" id="GO:0015074">
    <property type="term" value="P:DNA integration"/>
    <property type="evidence" value="ECO:0007669"/>
    <property type="project" value="InterPro"/>
</dbReference>
<gene>
    <name evidence="2" type="ORF">S03H2_18074</name>
</gene>
<name>X1GSL9_9ZZZZ</name>
<dbReference type="EMBL" id="BARU01009357">
    <property type="protein sequence ID" value="GAH35978.1"/>
    <property type="molecule type" value="Genomic_DNA"/>
</dbReference>
<dbReference type="Gene3D" id="3.30.420.10">
    <property type="entry name" value="Ribonuclease H-like superfamily/Ribonuclease H"/>
    <property type="match status" value="1"/>
</dbReference>
<dbReference type="SUPFAM" id="SSF46689">
    <property type="entry name" value="Homeodomain-like"/>
    <property type="match status" value="1"/>
</dbReference>
<dbReference type="InterPro" id="IPR001584">
    <property type="entry name" value="Integrase_cat-core"/>
</dbReference>
<evidence type="ECO:0000259" key="1">
    <source>
        <dbReference type="PROSITE" id="PS50994"/>
    </source>
</evidence>
<feature type="non-terminal residue" evidence="2">
    <location>
        <position position="337"/>
    </location>
</feature>
<dbReference type="PROSITE" id="PS50994">
    <property type="entry name" value="INTEGRASE"/>
    <property type="match status" value="1"/>
</dbReference>
<dbReference type="GO" id="GO:0003676">
    <property type="term" value="F:nucleic acid binding"/>
    <property type="evidence" value="ECO:0007669"/>
    <property type="project" value="InterPro"/>
</dbReference>
<protein>
    <recommendedName>
        <fullName evidence="1">Integrase catalytic domain-containing protein</fullName>
    </recommendedName>
</protein>
<dbReference type="InterPro" id="IPR047797">
    <property type="entry name" value="ISNCY_transpos"/>
</dbReference>
<dbReference type="InterPro" id="IPR009057">
    <property type="entry name" value="Homeodomain-like_sf"/>
</dbReference>
<proteinExistence type="predicted"/>
<evidence type="ECO:0000313" key="2">
    <source>
        <dbReference type="EMBL" id="GAH35978.1"/>
    </source>
</evidence>
<dbReference type="SUPFAM" id="SSF53098">
    <property type="entry name" value="Ribonuclease H-like"/>
    <property type="match status" value="1"/>
</dbReference>
<dbReference type="InterPro" id="IPR012337">
    <property type="entry name" value="RNaseH-like_sf"/>
</dbReference>
<organism evidence="2">
    <name type="scientific">marine sediment metagenome</name>
    <dbReference type="NCBI Taxonomy" id="412755"/>
    <lineage>
        <taxon>unclassified sequences</taxon>
        <taxon>metagenomes</taxon>
        <taxon>ecological metagenomes</taxon>
    </lineage>
</organism>
<comment type="caution">
    <text evidence="2">The sequence shown here is derived from an EMBL/GenBank/DDBJ whole genome shotgun (WGS) entry which is preliminary data.</text>
</comment>
<accession>X1GSL9</accession>
<dbReference type="InterPro" id="IPR036397">
    <property type="entry name" value="RNaseH_sf"/>
</dbReference>
<feature type="domain" description="Integrase catalytic" evidence="1">
    <location>
        <begin position="134"/>
        <end position="319"/>
    </location>
</feature>
<dbReference type="PANTHER" id="PTHR35004:SF7">
    <property type="entry name" value="INTEGRASE PROTEIN"/>
    <property type="match status" value="1"/>
</dbReference>